<sequence length="433" mass="48599">MEAEIISLDDILVSKESVHPPGLSPDCLHYCPPTSAGWGIVRVALLVPESAMLFVSPSGCARHAAIAGIHLGFWDRFFCYRLSETDIVSGAYMDNIPRVSEEILRRTGMKALIICSTCIDDLLGSDYDNLVAEIERKTGIPVRLCRMDPICMHTPNAPPLKVQETVYKFLQPSAKHDDSINILGNFASIDETSEFYEVLCQTKDREIRHITNYSSYEEFQVMATSSYNLLIKPAGILAAQDLKNRLNIPWISAYHSYGIERIDGMYHMFEKTFNESFELDDYRDEAIDTTKWFTDVHGESVSVAVGSTANAAPFELARTFVEIGIDVPYIFADAVQEWEKTHVQWLKKHNPSMKVFSSSHPKMADARDMQLHTDYAIGFDAGYYCPGAKTVPWGLEKQPFGYSGLISLLHEMDAVTDVPQDFKSMVYASGLVI</sequence>
<dbReference type="EMBL" id="QGMZ01000017">
    <property type="protein sequence ID" value="PWR74551.1"/>
    <property type="molecule type" value="Genomic_DNA"/>
</dbReference>
<evidence type="ECO:0000259" key="1">
    <source>
        <dbReference type="Pfam" id="PF00148"/>
    </source>
</evidence>
<evidence type="ECO:0000313" key="3">
    <source>
        <dbReference type="Proteomes" id="UP000245934"/>
    </source>
</evidence>
<protein>
    <recommendedName>
        <fullName evidence="1">Nitrogenase/oxidoreductase component 1 domain-containing protein</fullName>
    </recommendedName>
</protein>
<gene>
    <name evidence="2" type="ORF">DLD82_08890</name>
</gene>
<dbReference type="RefSeq" id="WP_109940770.1">
    <property type="nucleotide sequence ID" value="NZ_CP176366.1"/>
</dbReference>
<dbReference type="InterPro" id="IPR052673">
    <property type="entry name" value="Ni-siroh_cyclase_CfbD"/>
</dbReference>
<dbReference type="Pfam" id="PF00148">
    <property type="entry name" value="Oxidored_nitro"/>
    <property type="match status" value="1"/>
</dbReference>
<keyword evidence="3" id="KW-1185">Reference proteome</keyword>
<dbReference type="PANTHER" id="PTHR42846">
    <property type="entry name" value="NI-SIROHYDROCHLORIN A,C-DIAMIDE REDUCTIVE CYCLASE COMPLEX, COMPONENT CFBD"/>
    <property type="match status" value="1"/>
</dbReference>
<proteinExistence type="predicted"/>
<dbReference type="Gene3D" id="3.40.50.1980">
    <property type="entry name" value="Nitrogenase molybdenum iron protein domain"/>
    <property type="match status" value="2"/>
</dbReference>
<reference evidence="2 3" key="1">
    <citation type="submission" date="2018-05" db="EMBL/GenBank/DDBJ databases">
        <title>Draft genome of Methanospirillum stamsii Pt1.</title>
        <authorList>
            <person name="Dueholm M.S."/>
            <person name="Nielsen P.H."/>
            <person name="Bakmann L.F."/>
            <person name="Otzen D.E."/>
        </authorList>
    </citation>
    <scope>NUCLEOTIDE SEQUENCE [LARGE SCALE GENOMIC DNA]</scope>
    <source>
        <strain evidence="2 3">Pt1</strain>
    </source>
</reference>
<feature type="domain" description="Nitrogenase/oxidoreductase component 1" evidence="1">
    <location>
        <begin position="37"/>
        <end position="413"/>
    </location>
</feature>
<name>A0A2V2NG22_9EURY</name>
<dbReference type="GO" id="GO:0016491">
    <property type="term" value="F:oxidoreductase activity"/>
    <property type="evidence" value="ECO:0007669"/>
    <property type="project" value="InterPro"/>
</dbReference>
<comment type="caution">
    <text evidence="2">The sequence shown here is derived from an EMBL/GenBank/DDBJ whole genome shotgun (WGS) entry which is preliminary data.</text>
</comment>
<organism evidence="2 3">
    <name type="scientific">Methanospirillum stamsii</name>
    <dbReference type="NCBI Taxonomy" id="1277351"/>
    <lineage>
        <taxon>Archaea</taxon>
        <taxon>Methanobacteriati</taxon>
        <taxon>Methanobacteriota</taxon>
        <taxon>Stenosarchaea group</taxon>
        <taxon>Methanomicrobia</taxon>
        <taxon>Methanomicrobiales</taxon>
        <taxon>Methanospirillaceae</taxon>
        <taxon>Methanospirillum</taxon>
    </lineage>
</organism>
<dbReference type="GeneID" id="97607942"/>
<evidence type="ECO:0000313" key="2">
    <source>
        <dbReference type="EMBL" id="PWR74551.1"/>
    </source>
</evidence>
<dbReference type="Proteomes" id="UP000245934">
    <property type="component" value="Unassembled WGS sequence"/>
</dbReference>
<dbReference type="AlphaFoldDB" id="A0A2V2NG22"/>
<accession>A0A2V2NG22</accession>
<dbReference type="SUPFAM" id="SSF53807">
    <property type="entry name" value="Helical backbone' metal receptor"/>
    <property type="match status" value="1"/>
</dbReference>
<dbReference type="InterPro" id="IPR000510">
    <property type="entry name" value="Nase/OxRdtase_comp1"/>
</dbReference>
<dbReference type="PANTHER" id="PTHR42846:SF1">
    <property type="entry name" value="NI-SIROHYDROCHLORIN A,C-DIAMIDE REDUCTIVE CYCLASE COMPLEX, COMPONENT CFBD"/>
    <property type="match status" value="1"/>
</dbReference>